<organism evidence="3 4">
    <name type="scientific">Mucuna pruriens</name>
    <name type="common">Velvet bean</name>
    <name type="synonym">Dolichos pruriens</name>
    <dbReference type="NCBI Taxonomy" id="157652"/>
    <lineage>
        <taxon>Eukaryota</taxon>
        <taxon>Viridiplantae</taxon>
        <taxon>Streptophyta</taxon>
        <taxon>Embryophyta</taxon>
        <taxon>Tracheophyta</taxon>
        <taxon>Spermatophyta</taxon>
        <taxon>Magnoliopsida</taxon>
        <taxon>eudicotyledons</taxon>
        <taxon>Gunneridae</taxon>
        <taxon>Pentapetalae</taxon>
        <taxon>rosids</taxon>
        <taxon>fabids</taxon>
        <taxon>Fabales</taxon>
        <taxon>Fabaceae</taxon>
        <taxon>Papilionoideae</taxon>
        <taxon>50 kb inversion clade</taxon>
        <taxon>NPAAA clade</taxon>
        <taxon>indigoferoid/millettioid clade</taxon>
        <taxon>Phaseoleae</taxon>
        <taxon>Mucuna</taxon>
    </lineage>
</organism>
<evidence type="ECO:0000313" key="4">
    <source>
        <dbReference type="Proteomes" id="UP000257109"/>
    </source>
</evidence>
<keyword evidence="2" id="KW-0812">Transmembrane</keyword>
<keyword evidence="4" id="KW-1185">Reference proteome</keyword>
<feature type="transmembrane region" description="Helical" evidence="2">
    <location>
        <begin position="406"/>
        <end position="426"/>
    </location>
</feature>
<keyword evidence="2" id="KW-1133">Transmembrane helix</keyword>
<reference evidence="3" key="1">
    <citation type="submission" date="2018-05" db="EMBL/GenBank/DDBJ databases">
        <title>Draft genome of Mucuna pruriens seed.</title>
        <authorList>
            <person name="Nnadi N.E."/>
            <person name="Vos R."/>
            <person name="Hasami M.H."/>
            <person name="Devisetty U.K."/>
            <person name="Aguiy J.C."/>
        </authorList>
    </citation>
    <scope>NUCLEOTIDE SEQUENCE [LARGE SCALE GENOMIC DNA]</scope>
    <source>
        <strain evidence="3">JCA_2017</strain>
    </source>
</reference>
<dbReference type="Proteomes" id="UP000257109">
    <property type="component" value="Unassembled WGS sequence"/>
</dbReference>
<dbReference type="EMBL" id="QJKJ01000064">
    <property type="protein sequence ID" value="RDY14515.1"/>
    <property type="molecule type" value="Genomic_DNA"/>
</dbReference>
<sequence>MQIYVVYSCYTSTVPLPTYKLQRNNPHTVHKRSGQTTSIRKNITSETILHKLVNRIPELVIVINLVIDLIRNPCISSNHPNFPLFRRPRIRITTNPQTSRHANHNHASTHIRRTPEVGPPRLGQHLPHLHNGLMIPLLDPLNAAVKPVNKLNSGGNHQLGTIIPGPNPSTLHSQAIAILMRHHRVVQIRNRTLRVPASVQKRNGRWTKEPLMQITSVKISTNLLHINIGAPNGMCSVDENLVHAFLPANLNQLLHGNNDARHGRERDLDDVTSRTCDVGLHGFLNGAVSVVEHEDDVAFLESSFAEVPGSVLEHDGGGGGGVVHDGDLVDVVGVDEGSRLEDSSLEDVEVEVVRLAEVVQLPPLLLGQDGGGAAPEAAVVDARHGGVMVAEFRFDFGGSYEGELRLFGYVRAVVMVVFVDVVIGGGSHWDRRL</sequence>
<dbReference type="AlphaFoldDB" id="A0A371IHR7"/>
<evidence type="ECO:0000256" key="2">
    <source>
        <dbReference type="SAM" id="Phobius"/>
    </source>
</evidence>
<evidence type="ECO:0000256" key="1">
    <source>
        <dbReference type="SAM" id="MobiDB-lite"/>
    </source>
</evidence>
<feature type="compositionally biased region" description="Basic residues" evidence="1">
    <location>
        <begin position="101"/>
        <end position="112"/>
    </location>
</feature>
<gene>
    <name evidence="3" type="ORF">CR513_00420</name>
</gene>
<evidence type="ECO:0000313" key="3">
    <source>
        <dbReference type="EMBL" id="RDY14515.1"/>
    </source>
</evidence>
<feature type="non-terminal residue" evidence="3">
    <location>
        <position position="1"/>
    </location>
</feature>
<feature type="region of interest" description="Disordered" evidence="1">
    <location>
        <begin position="97"/>
        <end position="117"/>
    </location>
</feature>
<comment type="caution">
    <text evidence="3">The sequence shown here is derived from an EMBL/GenBank/DDBJ whole genome shotgun (WGS) entry which is preliminary data.</text>
</comment>
<proteinExistence type="predicted"/>
<protein>
    <submittedName>
        <fullName evidence="3">Uncharacterized protein</fullName>
    </submittedName>
</protein>
<accession>A0A371IHR7</accession>
<name>A0A371IHR7_MUCPR</name>
<keyword evidence="2" id="KW-0472">Membrane</keyword>
<dbReference type="OrthoDB" id="10673054at2759"/>